<reference evidence="3" key="1">
    <citation type="journal article" date="2014" name="Int. J. Syst. Evol. Microbiol.">
        <title>Complete genome sequence of Corynebacterium casei LMG S-19264T (=DSM 44701T), isolated from a smear-ripened cheese.</title>
        <authorList>
            <consortium name="US DOE Joint Genome Institute (JGI-PGF)"/>
            <person name="Walter F."/>
            <person name="Albersmeier A."/>
            <person name="Kalinowski J."/>
            <person name="Ruckert C."/>
        </authorList>
    </citation>
    <scope>NUCLEOTIDE SEQUENCE</scope>
    <source>
        <strain evidence="3">CGMCC 1.14984</strain>
    </source>
</reference>
<keyword evidence="2" id="KW-0732">Signal</keyword>
<evidence type="ECO:0000313" key="4">
    <source>
        <dbReference type="EMBL" id="NHK26284.1"/>
    </source>
</evidence>
<dbReference type="GO" id="GO:0015562">
    <property type="term" value="F:efflux transmembrane transporter activity"/>
    <property type="evidence" value="ECO:0007669"/>
    <property type="project" value="InterPro"/>
</dbReference>
<sequence length="435" mass="46227">MKRHLWGGLCALGILAMPIQAYAGASCGGTYQPRLTSVQAGMIEENEPLTLDQVLTQIRLASPEVRAAALETRARAAEVRQAGRWLNPSLSLEVENFGGDGAFNGFDQSDRTYAISQTLQLGGKRQKQVRAARALEALGSAQCETILREAELEAALSFYDLHATIQLAEMADSAADLAARFRDTVIKRYEAGAAAPPDVSRAKTEAARLQAAAADLQAQIIVEKLALAALWGADTARFGNPIITATQASPSQGEVSTHPAIVAAAASLEASRAQVQLERARIIPDITVSAGVREFEATGESALVAGLEVPLPLFDRNRDAVDAAAFRAQASAIDAEATEARLRARLQSSIAQQQAARRQLDLLQSSALPEAQSAHDAAIRGYQAGKFDLTATLDARQALIDTQIAVIESNRKLNAENVQLQSLIGAAPFSEGDIQ</sequence>
<dbReference type="PANTHER" id="PTHR30203">
    <property type="entry name" value="OUTER MEMBRANE CATION EFFLUX PROTEIN"/>
    <property type="match status" value="1"/>
</dbReference>
<proteinExistence type="inferred from homology"/>
<evidence type="ECO:0000313" key="3">
    <source>
        <dbReference type="EMBL" id="GGH91863.1"/>
    </source>
</evidence>
<keyword evidence="6" id="KW-1185">Reference proteome</keyword>
<dbReference type="Pfam" id="PF02321">
    <property type="entry name" value="OEP"/>
    <property type="match status" value="2"/>
</dbReference>
<dbReference type="SUPFAM" id="SSF56954">
    <property type="entry name" value="Outer membrane efflux proteins (OEP)"/>
    <property type="match status" value="1"/>
</dbReference>
<feature type="chain" id="PRO_5035327510" evidence="2">
    <location>
        <begin position="24"/>
        <end position="435"/>
    </location>
</feature>
<comment type="caution">
    <text evidence="3">The sequence shown here is derived from an EMBL/GenBank/DDBJ whole genome shotgun (WGS) entry which is preliminary data.</text>
</comment>
<dbReference type="PROSITE" id="PS51257">
    <property type="entry name" value="PROKAR_LIPOPROTEIN"/>
    <property type="match status" value="1"/>
</dbReference>
<reference evidence="3" key="3">
    <citation type="submission" date="2020-09" db="EMBL/GenBank/DDBJ databases">
        <authorList>
            <person name="Sun Q."/>
            <person name="Zhou Y."/>
        </authorList>
    </citation>
    <scope>NUCLEOTIDE SEQUENCE</scope>
    <source>
        <strain evidence="3">CGMCC 1.14984</strain>
    </source>
</reference>
<dbReference type="AlphaFoldDB" id="A0A8J2ZZW8"/>
<evidence type="ECO:0000256" key="1">
    <source>
        <dbReference type="ARBA" id="ARBA00007613"/>
    </source>
</evidence>
<dbReference type="EMBL" id="BMGZ01000001">
    <property type="protein sequence ID" value="GGH91863.1"/>
    <property type="molecule type" value="Genomic_DNA"/>
</dbReference>
<name>A0A8J2ZZW8_9PROT</name>
<feature type="signal peptide" evidence="2">
    <location>
        <begin position="1"/>
        <end position="23"/>
    </location>
</feature>
<evidence type="ECO:0000313" key="6">
    <source>
        <dbReference type="Proteomes" id="UP000818603"/>
    </source>
</evidence>
<dbReference type="EMBL" id="VCJR02000001">
    <property type="protein sequence ID" value="NHK26284.1"/>
    <property type="molecule type" value="Genomic_DNA"/>
</dbReference>
<accession>A0A8J2ZZW8</accession>
<dbReference type="PANTHER" id="PTHR30203:SF24">
    <property type="entry name" value="BLR4935 PROTEIN"/>
    <property type="match status" value="1"/>
</dbReference>
<dbReference type="Proteomes" id="UP000818603">
    <property type="component" value="Unassembled WGS sequence"/>
</dbReference>
<evidence type="ECO:0000313" key="5">
    <source>
        <dbReference type="Proteomes" id="UP000621856"/>
    </source>
</evidence>
<organism evidence="3 5">
    <name type="scientific">Aquisalinus luteolus</name>
    <dbReference type="NCBI Taxonomy" id="1566827"/>
    <lineage>
        <taxon>Bacteria</taxon>
        <taxon>Pseudomonadati</taxon>
        <taxon>Pseudomonadota</taxon>
        <taxon>Alphaproteobacteria</taxon>
        <taxon>Parvularculales</taxon>
        <taxon>Parvularculaceae</taxon>
        <taxon>Aquisalinus</taxon>
    </lineage>
</organism>
<dbReference type="Proteomes" id="UP000621856">
    <property type="component" value="Unassembled WGS sequence"/>
</dbReference>
<evidence type="ECO:0000256" key="2">
    <source>
        <dbReference type="SAM" id="SignalP"/>
    </source>
</evidence>
<dbReference type="RefSeq" id="WP_155135552.1">
    <property type="nucleotide sequence ID" value="NZ_BMGZ01000001.1"/>
</dbReference>
<protein>
    <submittedName>
        <fullName evidence="3">Metal transporter</fullName>
    </submittedName>
    <submittedName>
        <fullName evidence="4">TolC family protein</fullName>
    </submittedName>
</protein>
<dbReference type="InterPro" id="IPR003423">
    <property type="entry name" value="OMP_efflux"/>
</dbReference>
<comment type="similarity">
    <text evidence="1">Belongs to the outer membrane factor (OMF) (TC 1.B.17) family.</text>
</comment>
<dbReference type="InterPro" id="IPR010131">
    <property type="entry name" value="MdtP/NodT-like"/>
</dbReference>
<gene>
    <name evidence="4" type="ORF">FF098_000010</name>
    <name evidence="3" type="ORF">GCM10011355_00010</name>
</gene>
<reference evidence="4 6" key="2">
    <citation type="submission" date="2020-02" db="EMBL/GenBank/DDBJ databases">
        <title>Genome sequence of Parvularcula flava strain NH6-79.</title>
        <authorList>
            <person name="Abdul Karim M.H."/>
            <person name="Lam M.Q."/>
            <person name="Chen S.J."/>
            <person name="Yahya A."/>
            <person name="Shahir S."/>
            <person name="Shamsir M.S."/>
            <person name="Chong C.S."/>
        </authorList>
    </citation>
    <scope>NUCLEOTIDE SEQUENCE [LARGE SCALE GENOMIC DNA]</scope>
    <source>
        <strain evidence="4 6">NH6-79</strain>
    </source>
</reference>
<dbReference type="Gene3D" id="1.20.1600.10">
    <property type="entry name" value="Outer membrane efflux proteins (OEP)"/>
    <property type="match status" value="1"/>
</dbReference>